<dbReference type="RefSeq" id="WP_347691003.1">
    <property type="nucleotide sequence ID" value="NZ_JBDPZN010000018.1"/>
</dbReference>
<protein>
    <submittedName>
        <fullName evidence="1">Uncharacterized protein</fullName>
    </submittedName>
</protein>
<name>A0ABV0FUU5_9GAMM</name>
<organism evidence="1 2">
    <name type="scientific">Shewanella vesiculosa</name>
    <dbReference type="NCBI Taxonomy" id="518738"/>
    <lineage>
        <taxon>Bacteria</taxon>
        <taxon>Pseudomonadati</taxon>
        <taxon>Pseudomonadota</taxon>
        <taxon>Gammaproteobacteria</taxon>
        <taxon>Alteromonadales</taxon>
        <taxon>Shewanellaceae</taxon>
        <taxon>Shewanella</taxon>
    </lineage>
</organism>
<evidence type="ECO:0000313" key="2">
    <source>
        <dbReference type="Proteomes" id="UP001477278"/>
    </source>
</evidence>
<dbReference type="EMBL" id="JBDPZN010000018">
    <property type="protein sequence ID" value="MEO3684603.1"/>
    <property type="molecule type" value="Genomic_DNA"/>
</dbReference>
<dbReference type="Proteomes" id="UP001477278">
    <property type="component" value="Unassembled WGS sequence"/>
</dbReference>
<sequence>MNINPPRLSNLWYTRMNNAYVPKLEGSNLSALTSRYKLFDDNVSQLSPMLAYAVKCGWMKQEQVIEAISEPDMLLQISLVSKLVAEQFWIPFTTTVSTMMDAHKSTIRALIADSLKHDPETQSTLLANYDSILNNREQMMTFSMSLPKEDAGFGDDGNNIFASRITFSEAYLTEFNMNKFAFDNRLQNTFYKLIQTVMAHQFECSTIDINSGYNNWLTEELFCENDIELIGEYITQKQGEYELEQLYIDLNMNDEMISTIEDYGVECAYDYWCMSQLEDSITEISKTPTADVQKSLATLATVHPLLLPVQALFDYFEKNINSRAFPFDVGSDVDVSEQLIYSFCQPAEESCIQDASERFYNGNEFASLNLRLSDDNALDFFENFSISTCMISLLLAVIELRD</sequence>
<accession>A0ABV0FUU5</accession>
<reference evidence="1 2" key="1">
    <citation type="submission" date="2024-05" db="EMBL/GenBank/DDBJ databases">
        <title>Genome sequencing of Marine Estuary Bacteria, Shewanella vesiculosa and S. baltica, and Pseudomonas syringae.</title>
        <authorList>
            <person name="Gurung A."/>
            <person name="Maclea K.S."/>
        </authorList>
    </citation>
    <scope>NUCLEOTIDE SEQUENCE [LARGE SCALE GENOMIC DNA]</scope>
    <source>
        <strain evidence="1 2">1A</strain>
    </source>
</reference>
<proteinExistence type="predicted"/>
<comment type="caution">
    <text evidence="1">The sequence shown here is derived from an EMBL/GenBank/DDBJ whole genome shotgun (WGS) entry which is preliminary data.</text>
</comment>
<keyword evidence="2" id="KW-1185">Reference proteome</keyword>
<evidence type="ECO:0000313" key="1">
    <source>
        <dbReference type="EMBL" id="MEO3684603.1"/>
    </source>
</evidence>
<gene>
    <name evidence="1" type="ORF">ABHN84_20270</name>
</gene>